<dbReference type="InterPro" id="IPR032875">
    <property type="entry name" value="Succ_CoA_lig_flav_dom"/>
</dbReference>
<dbReference type="SMART" id="SM00881">
    <property type="entry name" value="CoA_binding"/>
    <property type="match status" value="1"/>
</dbReference>
<dbReference type="Gene3D" id="3.40.50.720">
    <property type="entry name" value="NAD(P)-binding Rossmann-like Domain"/>
    <property type="match status" value="1"/>
</dbReference>
<dbReference type="GO" id="GO:0016747">
    <property type="term" value="F:acyltransferase activity, transferring groups other than amino-acyl groups"/>
    <property type="evidence" value="ECO:0007669"/>
    <property type="project" value="InterPro"/>
</dbReference>
<dbReference type="PANTHER" id="PTHR43334:SF1">
    <property type="entry name" value="3-HYDROXYPROPIONATE--COA LIGASE [ADP-FORMING]"/>
    <property type="match status" value="1"/>
</dbReference>
<dbReference type="InterPro" id="IPR036291">
    <property type="entry name" value="NAD(P)-bd_dom_sf"/>
</dbReference>
<comment type="caution">
    <text evidence="5">The sequence shown here is derived from an EMBL/GenBank/DDBJ whole genome shotgun (WGS) entry which is preliminary data.</text>
</comment>
<dbReference type="CDD" id="cd04301">
    <property type="entry name" value="NAT_SF"/>
    <property type="match status" value="1"/>
</dbReference>
<dbReference type="GO" id="GO:0016874">
    <property type="term" value="F:ligase activity"/>
    <property type="evidence" value="ECO:0007669"/>
    <property type="project" value="UniProtKB-KW"/>
</dbReference>
<dbReference type="SUPFAM" id="SSF52210">
    <property type="entry name" value="Succinyl-CoA synthetase domains"/>
    <property type="match status" value="2"/>
</dbReference>
<protein>
    <submittedName>
        <fullName evidence="5">CoA-binding protein</fullName>
    </submittedName>
</protein>
<dbReference type="PANTHER" id="PTHR43334">
    <property type="entry name" value="ACETATE--COA LIGASE [ADP-FORMING]"/>
    <property type="match status" value="1"/>
</dbReference>
<accession>A0A2T2XLK9</accession>
<evidence type="ECO:0000313" key="5">
    <source>
        <dbReference type="EMBL" id="PSR35373.1"/>
    </source>
</evidence>
<proteinExistence type="predicted"/>
<keyword evidence="3" id="KW-0067">ATP-binding</keyword>
<dbReference type="Pfam" id="PF13380">
    <property type="entry name" value="CoA_binding_2"/>
    <property type="match status" value="1"/>
</dbReference>
<keyword evidence="1" id="KW-0436">Ligase</keyword>
<keyword evidence="2" id="KW-0547">Nucleotide-binding</keyword>
<dbReference type="Proteomes" id="UP000242972">
    <property type="component" value="Unassembled WGS sequence"/>
</dbReference>
<dbReference type="Pfam" id="PF00583">
    <property type="entry name" value="Acetyltransf_1"/>
    <property type="match status" value="1"/>
</dbReference>
<dbReference type="InterPro" id="IPR016102">
    <property type="entry name" value="Succinyl-CoA_synth-like"/>
</dbReference>
<organism evidence="5 6">
    <name type="scientific">Sulfobacillus benefaciens</name>
    <dbReference type="NCBI Taxonomy" id="453960"/>
    <lineage>
        <taxon>Bacteria</taxon>
        <taxon>Bacillati</taxon>
        <taxon>Bacillota</taxon>
        <taxon>Clostridia</taxon>
        <taxon>Eubacteriales</taxon>
        <taxon>Clostridiales Family XVII. Incertae Sedis</taxon>
        <taxon>Sulfobacillus</taxon>
    </lineage>
</organism>
<dbReference type="InterPro" id="IPR016181">
    <property type="entry name" value="Acyl_CoA_acyltransferase"/>
</dbReference>
<name>A0A2T2XLK9_9FIRM</name>
<dbReference type="EMBL" id="PXYW01000002">
    <property type="protein sequence ID" value="PSR35373.1"/>
    <property type="molecule type" value="Genomic_DNA"/>
</dbReference>
<evidence type="ECO:0000313" key="6">
    <source>
        <dbReference type="Proteomes" id="UP000242972"/>
    </source>
</evidence>
<dbReference type="GO" id="GO:0005524">
    <property type="term" value="F:ATP binding"/>
    <property type="evidence" value="ECO:0007669"/>
    <property type="project" value="UniProtKB-KW"/>
</dbReference>
<dbReference type="InterPro" id="IPR000182">
    <property type="entry name" value="GNAT_dom"/>
</dbReference>
<evidence type="ECO:0000256" key="2">
    <source>
        <dbReference type="ARBA" id="ARBA00022741"/>
    </source>
</evidence>
<dbReference type="Gene3D" id="3.40.630.30">
    <property type="match status" value="1"/>
</dbReference>
<sequence length="780" mass="85029">MARIILRDGRIAELRPPEDTEWDREHLRRLFRESSPDSLYFRFFHMVSEISPKELEQMMAIGRDDSYALIAVAQDRILAIGGYAASGPQTAEVAFFVDDKMQGRGLGTLLLEQLAHQAWLRGIRQFEAFVLGENQRMITVFRSSGFEIHQEWADGVLRLVLPLGETERVRALQDTRDKLATAASLHTFFEPRTVAVIGASRDPHRLGHLVFRHILDDGFQGTVYPVNPSAHSVASVRAYPSVAEIPEPLDLAVVVVPADGVMEVVQQCIAAGAKGVVVTSSGFSETQDPERITLEHKMTQALREAGIRLLGPNCLGLLNTQETVQLNASFAPQLPPKGPVAIASHSGALGIAILDYAGRLGVGVSSFASMGNKADVSGNDLLQYWEDDPATSMVVLYLESFGNPRKFSRIARRVTQHKPVLVVKSARSPEGDVPVDALFRQTGIIRANTLEELFDVVALLSQQPLPPGRRVAVVTNASAAAVITVDALEAAGLLVAGEPINLGFDALADGYRTALPPLLRDPSVDAVIVLFIPVGVSDETAVSSAIAEVIAEYRREVPDDHAKPVVANFLMTDDTIFRYINAGSSKIPVYRFPESAVRALAQAARYAEYRRQPQGRIIDLSAINPSEARAIAVAAMTQEHLDEAAVGAQILLAMGISCGIGQHLEDPTIHIKVNLDPLFGPLMSLHREDPQPSPHTDSTSAHILRIIPLTDLDALMMANRIVPDDLQPGLQNTLLRLSRLIEEVPEIARFDLDIATMPNRSWTCTRIGLTLSPAHGMLII</sequence>
<dbReference type="InterPro" id="IPR003781">
    <property type="entry name" value="CoA-bd"/>
</dbReference>
<evidence type="ECO:0000256" key="3">
    <source>
        <dbReference type="ARBA" id="ARBA00022840"/>
    </source>
</evidence>
<dbReference type="Gene3D" id="3.40.50.261">
    <property type="entry name" value="Succinyl-CoA synthetase domains"/>
    <property type="match status" value="2"/>
</dbReference>
<reference evidence="5 6" key="1">
    <citation type="journal article" date="2014" name="BMC Genomics">
        <title>Comparison of environmental and isolate Sulfobacillus genomes reveals diverse carbon, sulfur, nitrogen, and hydrogen metabolisms.</title>
        <authorList>
            <person name="Justice N.B."/>
            <person name="Norman A."/>
            <person name="Brown C.T."/>
            <person name="Singh A."/>
            <person name="Thomas B.C."/>
            <person name="Banfield J.F."/>
        </authorList>
    </citation>
    <scope>NUCLEOTIDE SEQUENCE [LARGE SCALE GENOMIC DNA]</scope>
    <source>
        <strain evidence="5">AMDSBA4</strain>
    </source>
</reference>
<evidence type="ECO:0000259" key="4">
    <source>
        <dbReference type="PROSITE" id="PS51186"/>
    </source>
</evidence>
<dbReference type="SUPFAM" id="SSF55729">
    <property type="entry name" value="Acyl-CoA N-acyltransferases (Nat)"/>
    <property type="match status" value="1"/>
</dbReference>
<dbReference type="InterPro" id="IPR051538">
    <property type="entry name" value="Acyl-CoA_Synth/Transferase"/>
</dbReference>
<feature type="domain" description="N-acetyltransferase" evidence="4">
    <location>
        <begin position="12"/>
        <end position="164"/>
    </location>
</feature>
<gene>
    <name evidence="5" type="ORF">C7B46_01535</name>
</gene>
<dbReference type="PROSITE" id="PS51186">
    <property type="entry name" value="GNAT"/>
    <property type="match status" value="1"/>
</dbReference>
<evidence type="ECO:0000256" key="1">
    <source>
        <dbReference type="ARBA" id="ARBA00022598"/>
    </source>
</evidence>
<dbReference type="AlphaFoldDB" id="A0A2T2XLK9"/>
<dbReference type="SUPFAM" id="SSF51735">
    <property type="entry name" value="NAD(P)-binding Rossmann-fold domains"/>
    <property type="match status" value="1"/>
</dbReference>
<dbReference type="Pfam" id="PF13607">
    <property type="entry name" value="Succ_CoA_lig"/>
    <property type="match status" value="1"/>
</dbReference>